<protein>
    <submittedName>
        <fullName evidence="3">DUF2470 domain-containing protein</fullName>
    </submittedName>
</protein>
<dbReference type="GeneID" id="77169966"/>
<evidence type="ECO:0000313" key="2">
    <source>
        <dbReference type="EMBL" id="MDV6307765.1"/>
    </source>
</evidence>
<feature type="domain" description="DUF2470" evidence="1">
    <location>
        <begin position="16"/>
        <end position="90"/>
    </location>
</feature>
<dbReference type="Pfam" id="PF10615">
    <property type="entry name" value="DUF2470"/>
    <property type="match status" value="1"/>
</dbReference>
<accession>A0AAE4R1B7</accession>
<dbReference type="Proteomes" id="UP001185922">
    <property type="component" value="Unassembled WGS sequence"/>
</dbReference>
<gene>
    <name evidence="2" type="ORF">R3P94_10625</name>
    <name evidence="3" type="ORF">R3Q15_05790</name>
</gene>
<evidence type="ECO:0000313" key="4">
    <source>
        <dbReference type="Proteomes" id="UP001185779"/>
    </source>
</evidence>
<dbReference type="RefSeq" id="WP_024499650.1">
    <property type="nucleotide sequence ID" value="NZ_CP091855.1"/>
</dbReference>
<dbReference type="AlphaFoldDB" id="A0AAE4R1B7"/>
<dbReference type="EMBL" id="JAWLKI010000010">
    <property type="protein sequence ID" value="MDV6307765.1"/>
    <property type="molecule type" value="Genomic_DNA"/>
</dbReference>
<dbReference type="EMBL" id="JAWLKH010000004">
    <property type="protein sequence ID" value="MDV6311409.1"/>
    <property type="molecule type" value="Genomic_DNA"/>
</dbReference>
<keyword evidence="4" id="KW-1185">Reference proteome</keyword>
<evidence type="ECO:0000313" key="3">
    <source>
        <dbReference type="EMBL" id="MDV6311409.1"/>
    </source>
</evidence>
<comment type="caution">
    <text evidence="3">The sequence shown here is derived from an EMBL/GenBank/DDBJ whole genome shotgun (WGS) entry which is preliminary data.</text>
</comment>
<proteinExistence type="predicted"/>
<organism evidence="3 5">
    <name type="scientific">Gordonia amicalis</name>
    <dbReference type="NCBI Taxonomy" id="89053"/>
    <lineage>
        <taxon>Bacteria</taxon>
        <taxon>Bacillati</taxon>
        <taxon>Actinomycetota</taxon>
        <taxon>Actinomycetes</taxon>
        <taxon>Mycobacteriales</taxon>
        <taxon>Gordoniaceae</taxon>
        <taxon>Gordonia</taxon>
    </lineage>
</organism>
<sequence>MAGHDTTPQFTEDVVAGVLAHMNGDHADDSLVICHALGQRPDATAAVMTGFDHEVAIFDVTVPEGVVEMRFEWDRPVVNRTDVRMAVVAMFRDAQTRREATPER</sequence>
<name>A0AAE4R1B7_9ACTN</name>
<dbReference type="Proteomes" id="UP001185779">
    <property type="component" value="Unassembled WGS sequence"/>
</dbReference>
<dbReference type="Gene3D" id="3.20.180.10">
    <property type="entry name" value="PNP-oxidase-like"/>
    <property type="match status" value="1"/>
</dbReference>
<evidence type="ECO:0000313" key="5">
    <source>
        <dbReference type="Proteomes" id="UP001185922"/>
    </source>
</evidence>
<evidence type="ECO:0000259" key="1">
    <source>
        <dbReference type="Pfam" id="PF10615"/>
    </source>
</evidence>
<reference evidence="3 4" key="1">
    <citation type="submission" date="2023-10" db="EMBL/GenBank/DDBJ databases">
        <title>Development of a sustainable strategy for remediation of hydrocarbon-contaminated territories based on the waste exchange concept.</title>
        <authorList>
            <person name="Krivoruchko A."/>
        </authorList>
    </citation>
    <scope>NUCLEOTIDE SEQUENCE</scope>
    <source>
        <strain evidence="2 4">IEGM 1266</strain>
        <strain evidence="3">IEGM 1279</strain>
    </source>
</reference>
<dbReference type="InterPro" id="IPR037119">
    <property type="entry name" value="Haem_oxidase_HugZ-like_sf"/>
</dbReference>
<dbReference type="InterPro" id="IPR019595">
    <property type="entry name" value="DUF2470"/>
</dbReference>